<feature type="region of interest" description="Disordered" evidence="3">
    <location>
        <begin position="416"/>
        <end position="453"/>
    </location>
</feature>
<evidence type="ECO:0000256" key="1">
    <source>
        <dbReference type="ARBA" id="ARBA00022574"/>
    </source>
</evidence>
<gene>
    <name evidence="4" type="ORF">BSAL_65905</name>
</gene>
<dbReference type="AlphaFoldDB" id="A0A0S4ITC3"/>
<dbReference type="InterPro" id="IPR036322">
    <property type="entry name" value="WD40_repeat_dom_sf"/>
</dbReference>
<evidence type="ECO:0008006" key="6">
    <source>
        <dbReference type="Google" id="ProtNLM"/>
    </source>
</evidence>
<dbReference type="InterPro" id="IPR015943">
    <property type="entry name" value="WD40/YVTN_repeat-like_dom_sf"/>
</dbReference>
<evidence type="ECO:0000256" key="2">
    <source>
        <dbReference type="ARBA" id="ARBA00022737"/>
    </source>
</evidence>
<dbReference type="InterPro" id="IPR001680">
    <property type="entry name" value="WD40_rpt"/>
</dbReference>
<feature type="compositionally biased region" description="Polar residues" evidence="3">
    <location>
        <begin position="10"/>
        <end position="19"/>
    </location>
</feature>
<dbReference type="EMBL" id="CYKH01000412">
    <property type="protein sequence ID" value="CUF80678.1"/>
    <property type="molecule type" value="Genomic_DNA"/>
</dbReference>
<keyword evidence="1" id="KW-0853">WD repeat</keyword>
<evidence type="ECO:0000256" key="3">
    <source>
        <dbReference type="SAM" id="MobiDB-lite"/>
    </source>
</evidence>
<dbReference type="Proteomes" id="UP000051952">
    <property type="component" value="Unassembled WGS sequence"/>
</dbReference>
<keyword evidence="5" id="KW-1185">Reference proteome</keyword>
<evidence type="ECO:0000313" key="5">
    <source>
        <dbReference type="Proteomes" id="UP000051952"/>
    </source>
</evidence>
<keyword evidence="2" id="KW-0677">Repeat</keyword>
<dbReference type="VEuPathDB" id="TriTrypDB:BSAL_65905"/>
<dbReference type="PANTHER" id="PTHR44019">
    <property type="entry name" value="WD REPEAT-CONTAINING PROTEIN 55"/>
    <property type="match status" value="1"/>
</dbReference>
<feature type="region of interest" description="Disordered" evidence="3">
    <location>
        <begin position="129"/>
        <end position="149"/>
    </location>
</feature>
<name>A0A0S4ITC3_BODSA</name>
<feature type="region of interest" description="Disordered" evidence="3">
    <location>
        <begin position="1"/>
        <end position="51"/>
    </location>
</feature>
<organism evidence="4 5">
    <name type="scientific">Bodo saltans</name>
    <name type="common">Flagellated protozoan</name>
    <dbReference type="NCBI Taxonomy" id="75058"/>
    <lineage>
        <taxon>Eukaryota</taxon>
        <taxon>Discoba</taxon>
        <taxon>Euglenozoa</taxon>
        <taxon>Kinetoplastea</taxon>
        <taxon>Metakinetoplastina</taxon>
        <taxon>Eubodonida</taxon>
        <taxon>Bodonidae</taxon>
        <taxon>Bodo</taxon>
    </lineage>
</organism>
<dbReference type="PANTHER" id="PTHR44019:SF8">
    <property type="entry name" value="POC1 CENTRIOLAR PROTEIN HOMOLOG"/>
    <property type="match status" value="1"/>
</dbReference>
<dbReference type="SMART" id="SM00320">
    <property type="entry name" value="WD40"/>
    <property type="match status" value="4"/>
</dbReference>
<proteinExistence type="predicted"/>
<protein>
    <recommendedName>
        <fullName evidence="6">Guanine nucleotide-binding protein subunit beta-like protein</fullName>
    </recommendedName>
</protein>
<reference evidence="5" key="1">
    <citation type="submission" date="2015-09" db="EMBL/GenBank/DDBJ databases">
        <authorList>
            <consortium name="Pathogen Informatics"/>
        </authorList>
    </citation>
    <scope>NUCLEOTIDE SEQUENCE [LARGE SCALE GENOMIC DNA]</scope>
    <source>
        <strain evidence="5">Lake Konstanz</strain>
    </source>
</reference>
<dbReference type="SUPFAM" id="SSF50978">
    <property type="entry name" value="WD40 repeat-like"/>
    <property type="match status" value="1"/>
</dbReference>
<sequence>MAPRRKGTGTDHNSSSPQQARIHVQFLDQPPPPASSSSTLPQGDEGGDQSQEKFQAAYAAKHDVSGIAPFVDEPATLSFFPSLHMDDYVGCADRITGVAIDVIGWRLIASSYDDTARVWKIQAIEAANDDDDDDDLRRRRSKEDDELSASAVARRTIQREKLEHGGVLPSGVLTHSDWVNCVGVVYPLSSSSDGGITPAAAAAARHRSGGGAAFSKSTNNNNAQSKVLAVTGCEDGCFTAWDLDSLSAAFQLRISHGAVTSLCVCDDVVLAASLFDVYLVSCSAQCVLRRFTQRCDATAIALSPDGTAAFIGHIDGSISCWDVASAVVTREIHPTTLLTVAEQRALDADPDAKVKPPKRSPVRSLSVDKSHAAGSKLVGTTDDGIVQVWSTSTGELLHQKDIHNGKPVLASCTITQRRKRRTGPPAGSGGGGAAGTISPPSQPLAGNPFGGGAVGKRPAPVNLATPSKAISPKFHDATKVFVVTCGFDGTVNVTDLDNYQVIEVSGAYAFCVASLVASSSAKGSNEVAARSPTNSSQQLTWCVVVGDNEGRVRTIDVTSAIQRLDDR</sequence>
<accession>A0A0S4ITC3</accession>
<feature type="region of interest" description="Disordered" evidence="3">
    <location>
        <begin position="348"/>
        <end position="368"/>
    </location>
</feature>
<dbReference type="Gene3D" id="2.130.10.10">
    <property type="entry name" value="YVTN repeat-like/Quinoprotein amine dehydrogenase"/>
    <property type="match status" value="2"/>
</dbReference>
<dbReference type="InterPro" id="IPR050505">
    <property type="entry name" value="WDR55/POC1"/>
</dbReference>
<evidence type="ECO:0000313" key="4">
    <source>
        <dbReference type="EMBL" id="CUF80678.1"/>
    </source>
</evidence>